<keyword evidence="1" id="KW-1133">Transmembrane helix</keyword>
<name>A0A1H6A5R2_9ACTN</name>
<gene>
    <name evidence="2" type="ORF">SAMN04489712_105193</name>
</gene>
<proteinExistence type="predicted"/>
<organism evidence="2 3">
    <name type="scientific">Thermomonospora echinospora</name>
    <dbReference type="NCBI Taxonomy" id="1992"/>
    <lineage>
        <taxon>Bacteria</taxon>
        <taxon>Bacillati</taxon>
        <taxon>Actinomycetota</taxon>
        <taxon>Actinomycetes</taxon>
        <taxon>Streptosporangiales</taxon>
        <taxon>Thermomonosporaceae</taxon>
        <taxon>Thermomonospora</taxon>
    </lineage>
</organism>
<reference evidence="3" key="1">
    <citation type="submission" date="2016-10" db="EMBL/GenBank/DDBJ databases">
        <authorList>
            <person name="Varghese N."/>
            <person name="Submissions S."/>
        </authorList>
    </citation>
    <scope>NUCLEOTIDE SEQUENCE [LARGE SCALE GENOMIC DNA]</scope>
    <source>
        <strain evidence="3">DSM 43163</strain>
    </source>
</reference>
<keyword evidence="3" id="KW-1185">Reference proteome</keyword>
<feature type="transmembrane region" description="Helical" evidence="1">
    <location>
        <begin position="104"/>
        <end position="122"/>
    </location>
</feature>
<dbReference type="RefSeq" id="WP_103938180.1">
    <property type="nucleotide sequence ID" value="NZ_FNVO01000005.1"/>
</dbReference>
<evidence type="ECO:0000313" key="3">
    <source>
        <dbReference type="Proteomes" id="UP000236723"/>
    </source>
</evidence>
<accession>A0A1H6A5R2</accession>
<feature type="transmembrane region" description="Helical" evidence="1">
    <location>
        <begin position="45"/>
        <end position="65"/>
    </location>
</feature>
<keyword evidence="1" id="KW-0472">Membrane</keyword>
<evidence type="ECO:0000313" key="2">
    <source>
        <dbReference type="EMBL" id="SEG43385.1"/>
    </source>
</evidence>
<keyword evidence="1" id="KW-0812">Transmembrane</keyword>
<evidence type="ECO:0000256" key="1">
    <source>
        <dbReference type="SAM" id="Phobius"/>
    </source>
</evidence>
<protein>
    <submittedName>
        <fullName evidence="2">Uncharacterized protein</fullName>
    </submittedName>
</protein>
<feature type="transmembrane region" description="Helical" evidence="1">
    <location>
        <begin position="77"/>
        <end position="98"/>
    </location>
</feature>
<dbReference type="EMBL" id="FNVO01000005">
    <property type="protein sequence ID" value="SEG43385.1"/>
    <property type="molecule type" value="Genomic_DNA"/>
</dbReference>
<sequence length="136" mass="14021">MNRPVRAFLDGLAVTAAGMLVMVLSLAAVLAAFPDVALRSWSGWATGLVLLSILAGTALTAGRLAARRVREAGRWRLPLALSGPLTVVLLASVPTLVSGPPASAALYGAVTLAGALLGAAWGRGRRNGRQQAGRWR</sequence>
<dbReference type="Proteomes" id="UP000236723">
    <property type="component" value="Unassembled WGS sequence"/>
</dbReference>
<feature type="transmembrane region" description="Helical" evidence="1">
    <location>
        <begin position="12"/>
        <end position="33"/>
    </location>
</feature>
<dbReference type="AlphaFoldDB" id="A0A1H6A5R2"/>